<reference evidence="1" key="2">
    <citation type="submission" date="2022-06" db="UniProtKB">
        <authorList>
            <consortium name="EnsemblMetazoa"/>
        </authorList>
    </citation>
    <scope>IDENTIFICATION</scope>
</reference>
<organism evidence="1 2">
    <name type="scientific">Onchocerca volvulus</name>
    <dbReference type="NCBI Taxonomy" id="6282"/>
    <lineage>
        <taxon>Eukaryota</taxon>
        <taxon>Metazoa</taxon>
        <taxon>Ecdysozoa</taxon>
        <taxon>Nematoda</taxon>
        <taxon>Chromadorea</taxon>
        <taxon>Rhabditida</taxon>
        <taxon>Spirurina</taxon>
        <taxon>Spiruromorpha</taxon>
        <taxon>Filarioidea</taxon>
        <taxon>Onchocercidae</taxon>
        <taxon>Onchocerca</taxon>
    </lineage>
</organism>
<keyword evidence="2" id="KW-1185">Reference proteome</keyword>
<sequence>MVSFCQNDCSNIEAFCIDKVIFRFNFSSDNSSDCFAVNLKTNFCRTNPNFITSTDEMLNNQAMLLVAQVYYAIQETLGISRENSIRELFKTQMKSLRSFAKYTSPLCRICFLQ</sequence>
<reference evidence="2" key="1">
    <citation type="submission" date="2013-10" db="EMBL/GenBank/DDBJ databases">
        <title>Genome sequencing of Onchocerca volvulus.</title>
        <authorList>
            <person name="Cotton J."/>
            <person name="Tsai J."/>
            <person name="Stanley E."/>
            <person name="Tracey A."/>
            <person name="Holroyd N."/>
            <person name="Lustigman S."/>
            <person name="Berriman M."/>
        </authorList>
    </citation>
    <scope>NUCLEOTIDE SEQUENCE</scope>
</reference>
<protein>
    <submittedName>
        <fullName evidence="1">Uncharacterized protein</fullName>
    </submittedName>
</protein>
<dbReference type="EMBL" id="CMVM020000248">
    <property type="status" value="NOT_ANNOTATED_CDS"/>
    <property type="molecule type" value="Genomic_DNA"/>
</dbReference>
<evidence type="ECO:0000313" key="2">
    <source>
        <dbReference type="Proteomes" id="UP000024404"/>
    </source>
</evidence>
<evidence type="ECO:0000313" key="1">
    <source>
        <dbReference type="EnsemblMetazoa" id="OVOC8482.1"/>
    </source>
</evidence>
<dbReference type="AlphaFoldDB" id="A0A8R1TZ85"/>
<accession>A0A8R1TZ85</accession>
<dbReference type="EnsemblMetazoa" id="OVOC8482.1">
    <property type="protein sequence ID" value="OVOC8482.1"/>
    <property type="gene ID" value="WBGene00245291"/>
</dbReference>
<proteinExistence type="predicted"/>
<name>A0A8R1TZ85_ONCVO</name>
<dbReference type="Proteomes" id="UP000024404">
    <property type="component" value="Unassembled WGS sequence"/>
</dbReference>